<keyword evidence="2" id="KW-1185">Reference proteome</keyword>
<accession>A0A0J7YNW6</accession>
<name>A0A0J7YNW6_BETVV</name>
<dbReference type="Proteomes" id="UP000035740">
    <property type="component" value="Unassembled WGS sequence"/>
</dbReference>
<gene>
    <name evidence="1" type="ORF">BVRB_037840</name>
</gene>
<feature type="non-terminal residue" evidence="1">
    <location>
        <position position="1"/>
    </location>
</feature>
<protein>
    <submittedName>
        <fullName evidence="1">Uncharacterized protein</fullName>
    </submittedName>
</protein>
<organism evidence="1 2">
    <name type="scientific">Beta vulgaris subsp. vulgaris</name>
    <name type="common">Beet</name>
    <dbReference type="NCBI Taxonomy" id="3555"/>
    <lineage>
        <taxon>Eukaryota</taxon>
        <taxon>Viridiplantae</taxon>
        <taxon>Streptophyta</taxon>
        <taxon>Embryophyta</taxon>
        <taxon>Tracheophyta</taxon>
        <taxon>Spermatophyta</taxon>
        <taxon>Magnoliopsida</taxon>
        <taxon>eudicotyledons</taxon>
        <taxon>Gunneridae</taxon>
        <taxon>Pentapetalae</taxon>
        <taxon>Caryophyllales</taxon>
        <taxon>Chenopodiaceae</taxon>
        <taxon>Betoideae</taxon>
        <taxon>Beta</taxon>
    </lineage>
</organism>
<proteinExistence type="predicted"/>
<dbReference type="EMBL" id="KQ111837">
    <property type="protein sequence ID" value="KMS65254.1"/>
    <property type="molecule type" value="Genomic_DNA"/>
</dbReference>
<evidence type="ECO:0000313" key="1">
    <source>
        <dbReference type="EMBL" id="KMS65254.1"/>
    </source>
</evidence>
<evidence type="ECO:0000313" key="2">
    <source>
        <dbReference type="Proteomes" id="UP000035740"/>
    </source>
</evidence>
<dbReference type="AlphaFoldDB" id="A0A0J7YNW6"/>
<reference evidence="1 2" key="1">
    <citation type="journal article" date="2014" name="Nature">
        <title>The genome of the recently domesticated crop plant sugar beet (Beta vulgaris).</title>
        <authorList>
            <person name="Dohm J.C."/>
            <person name="Minoche A.E."/>
            <person name="Holtgrawe D."/>
            <person name="Capella-Gutierrez S."/>
            <person name="Zakrzewski F."/>
            <person name="Tafer H."/>
            <person name="Rupp O."/>
            <person name="Sorensen T.R."/>
            <person name="Stracke R."/>
            <person name="Reinhardt R."/>
            <person name="Goesmann A."/>
            <person name="Kraft T."/>
            <person name="Schulz B."/>
            <person name="Stadler P.F."/>
            <person name="Schmidt T."/>
            <person name="Gabaldon T."/>
            <person name="Lehrach H."/>
            <person name="Weisshaar B."/>
            <person name="Himmelbauer H."/>
        </authorList>
    </citation>
    <scope>NUCLEOTIDE SEQUENCE [LARGE SCALE GENOMIC DNA]</scope>
    <source>
        <tissue evidence="1">Taproot</tissue>
    </source>
</reference>
<sequence length="166" mass="17598">DQFPSSSENLLDSSLCQNLAPASLCVFPGPTSPSPTEIKLSELFDCPLYTCTSLSPAYSALQSGLDCSVFARAGSSASTDTFKTMCTILKSAVIHSESPVRSAWQYDVPLLRYRQSVQEKAALVNAAAAEIKGAILTGIDQVEIVLVIDSPLLSIVSDIACIPIII</sequence>
<dbReference type="Gramene" id="KMS65254">
    <property type="protein sequence ID" value="KMS65254"/>
    <property type="gene ID" value="BVRB_037840"/>
</dbReference>